<proteinExistence type="predicted"/>
<dbReference type="PROSITE" id="PS50013">
    <property type="entry name" value="CHROMO_2"/>
    <property type="match status" value="1"/>
</dbReference>
<dbReference type="Pfam" id="PF00385">
    <property type="entry name" value="Chromo"/>
    <property type="match status" value="1"/>
</dbReference>
<keyword evidence="2" id="KW-0539">Nucleus</keyword>
<dbReference type="SUPFAM" id="SSF54160">
    <property type="entry name" value="Chromo domain-like"/>
    <property type="match status" value="1"/>
</dbReference>
<dbReference type="EMBL" id="JARJLG010000020">
    <property type="protein sequence ID" value="KAJ7772134.1"/>
    <property type="molecule type" value="Genomic_DNA"/>
</dbReference>
<dbReference type="SMART" id="SM00298">
    <property type="entry name" value="CHROMO"/>
    <property type="match status" value="1"/>
</dbReference>
<accession>A0AAD7JUJ9</accession>
<evidence type="ECO:0000259" key="3">
    <source>
        <dbReference type="PROSITE" id="PS50013"/>
    </source>
</evidence>
<evidence type="ECO:0000256" key="2">
    <source>
        <dbReference type="ARBA" id="ARBA00023242"/>
    </source>
</evidence>
<dbReference type="Proteomes" id="UP001215280">
    <property type="component" value="Unassembled WGS sequence"/>
</dbReference>
<dbReference type="InterPro" id="IPR023779">
    <property type="entry name" value="Chromodomain_CS"/>
</dbReference>
<dbReference type="InterPro" id="IPR016197">
    <property type="entry name" value="Chromo-like_dom_sf"/>
</dbReference>
<dbReference type="GO" id="GO:0006338">
    <property type="term" value="P:chromatin remodeling"/>
    <property type="evidence" value="ECO:0007669"/>
    <property type="project" value="UniProtKB-ARBA"/>
</dbReference>
<reference evidence="4" key="1">
    <citation type="submission" date="2023-03" db="EMBL/GenBank/DDBJ databases">
        <title>Massive genome expansion in bonnet fungi (Mycena s.s.) driven by repeated elements and novel gene families across ecological guilds.</title>
        <authorList>
            <consortium name="Lawrence Berkeley National Laboratory"/>
            <person name="Harder C.B."/>
            <person name="Miyauchi S."/>
            <person name="Viragh M."/>
            <person name="Kuo A."/>
            <person name="Thoen E."/>
            <person name="Andreopoulos B."/>
            <person name="Lu D."/>
            <person name="Skrede I."/>
            <person name="Drula E."/>
            <person name="Henrissat B."/>
            <person name="Morin E."/>
            <person name="Kohler A."/>
            <person name="Barry K."/>
            <person name="LaButti K."/>
            <person name="Morin E."/>
            <person name="Salamov A."/>
            <person name="Lipzen A."/>
            <person name="Mereny Z."/>
            <person name="Hegedus B."/>
            <person name="Baldrian P."/>
            <person name="Stursova M."/>
            <person name="Weitz H."/>
            <person name="Taylor A."/>
            <person name="Grigoriev I.V."/>
            <person name="Nagy L.G."/>
            <person name="Martin F."/>
            <person name="Kauserud H."/>
        </authorList>
    </citation>
    <scope>NUCLEOTIDE SEQUENCE</scope>
    <source>
        <strain evidence="4">CBHHK188m</strain>
    </source>
</reference>
<evidence type="ECO:0000313" key="5">
    <source>
        <dbReference type="Proteomes" id="UP001215280"/>
    </source>
</evidence>
<dbReference type="Gene3D" id="2.40.50.40">
    <property type="match status" value="1"/>
</dbReference>
<evidence type="ECO:0000313" key="4">
    <source>
        <dbReference type="EMBL" id="KAJ7772134.1"/>
    </source>
</evidence>
<comment type="caution">
    <text evidence="4">The sequence shown here is derived from an EMBL/GenBank/DDBJ whole genome shotgun (WGS) entry which is preliminary data.</text>
</comment>
<comment type="subcellular location">
    <subcellularLocation>
        <location evidence="1">Nucleus</location>
    </subcellularLocation>
</comment>
<name>A0AAD7JUJ9_9AGAR</name>
<evidence type="ECO:0000256" key="1">
    <source>
        <dbReference type="ARBA" id="ARBA00004123"/>
    </source>
</evidence>
<feature type="domain" description="Chromo" evidence="3">
    <location>
        <begin position="14"/>
        <end position="76"/>
    </location>
</feature>
<organism evidence="4 5">
    <name type="scientific">Mycena maculata</name>
    <dbReference type="NCBI Taxonomy" id="230809"/>
    <lineage>
        <taxon>Eukaryota</taxon>
        <taxon>Fungi</taxon>
        <taxon>Dikarya</taxon>
        <taxon>Basidiomycota</taxon>
        <taxon>Agaricomycotina</taxon>
        <taxon>Agaricomycetes</taxon>
        <taxon>Agaricomycetidae</taxon>
        <taxon>Agaricales</taxon>
        <taxon>Marasmiineae</taxon>
        <taxon>Mycenaceae</taxon>
        <taxon>Mycena</taxon>
    </lineage>
</organism>
<keyword evidence="5" id="KW-1185">Reference proteome</keyword>
<dbReference type="InterPro" id="IPR000953">
    <property type="entry name" value="Chromo/chromo_shadow_dom"/>
</dbReference>
<dbReference type="PROSITE" id="PS00598">
    <property type="entry name" value="CHROMO_1"/>
    <property type="match status" value="1"/>
</dbReference>
<protein>
    <recommendedName>
        <fullName evidence="3">Chromo domain-containing protein</fullName>
    </recommendedName>
</protein>
<dbReference type="InterPro" id="IPR023780">
    <property type="entry name" value="Chromo_domain"/>
</dbReference>
<gene>
    <name evidence="4" type="ORF">DFH07DRAFT_217115</name>
</gene>
<dbReference type="AlphaFoldDB" id="A0AAD7JUJ9"/>
<sequence length="125" mass="14261">MTNKRARSSSPELYPVEVLLSAQRTDKPRPTETDDSTRFALWEYFVKWDGWPDSANSWEPIESLAGCRRLLESFWRHVGDDSLDIHLPKFVVNASPEWVAEEKARAAVARTPPATPSALKRVRLP</sequence>
<dbReference type="GO" id="GO:0005634">
    <property type="term" value="C:nucleus"/>
    <property type="evidence" value="ECO:0007669"/>
    <property type="project" value="UniProtKB-SubCell"/>
</dbReference>